<reference evidence="1" key="1">
    <citation type="submission" date="2023-10" db="EMBL/GenBank/DDBJ databases">
        <title>Amphibacter perezi, gen. nov., sp. nov. a novel taxa of the family Comamonadaceae, class Betaproteobacteria isolated from the skin microbiota of Pelophylax perezi from different populations.</title>
        <authorList>
            <person name="Costa S."/>
            <person name="Proenca D.N."/>
            <person name="Lopes I."/>
            <person name="Morais P.V."/>
        </authorList>
    </citation>
    <scope>NUCLEOTIDE SEQUENCE</scope>
    <source>
        <strain evidence="1">SL12-8</strain>
    </source>
</reference>
<evidence type="ECO:0000313" key="1">
    <source>
        <dbReference type="EMBL" id="MEJ7138865.1"/>
    </source>
</evidence>
<accession>A0ACC6P3Q4</accession>
<gene>
    <name evidence="1" type="ORF">RV045_10575</name>
</gene>
<name>A0ACC6P3Q4_9BURK</name>
<proteinExistence type="predicted"/>
<organism evidence="1 2">
    <name type="scientific">Amphibiibacter pelophylacis</name>
    <dbReference type="NCBI Taxonomy" id="1799477"/>
    <lineage>
        <taxon>Bacteria</taxon>
        <taxon>Pseudomonadati</taxon>
        <taxon>Pseudomonadota</taxon>
        <taxon>Betaproteobacteria</taxon>
        <taxon>Burkholderiales</taxon>
        <taxon>Sphaerotilaceae</taxon>
        <taxon>Amphibiibacter</taxon>
    </lineage>
</organism>
<dbReference type="EMBL" id="JAWDIE010000016">
    <property type="protein sequence ID" value="MEJ7138865.1"/>
    <property type="molecule type" value="Genomic_DNA"/>
</dbReference>
<keyword evidence="2" id="KW-1185">Reference proteome</keyword>
<protein>
    <submittedName>
        <fullName evidence="1">Class I SAM-dependent methyltransferase</fullName>
    </submittedName>
</protein>
<keyword evidence="1" id="KW-0489">Methyltransferase</keyword>
<dbReference type="Proteomes" id="UP001364695">
    <property type="component" value="Unassembled WGS sequence"/>
</dbReference>
<keyword evidence="1" id="KW-0808">Transferase</keyword>
<evidence type="ECO:0000313" key="2">
    <source>
        <dbReference type="Proteomes" id="UP001364695"/>
    </source>
</evidence>
<comment type="caution">
    <text evidence="1">The sequence shown here is derived from an EMBL/GenBank/DDBJ whole genome shotgun (WGS) entry which is preliminary data.</text>
</comment>
<sequence length="286" mass="31913">MRYLAWQHWLQGHGMAVEPLGADHAAPPPDAPLARRFVLWQQAVLDRHLADVFGVHALQLGFPALQALRANRMAHRWLALHALEVATTAPGSLLRCRFDELPFPDESLDLVVLPHTLDLSDNPHQLISEAYRVLRPQGRLWISGLNATSLWGASRRWTSLRARLAGQDAAQWLERIRAGTGAQALLALQPVGLLRLRDWLRLFNCEIQAGCFGQYTPPGLGARWQQRLRWLEPAGDRWWPMLGGVYAVMAIKQVPAIRWVGQRPRRRVALGGAALRPALSVPGTGA</sequence>